<comment type="caution">
    <text evidence="2">The sequence shown here is derived from an EMBL/GenBank/DDBJ whole genome shotgun (WGS) entry which is preliminary data.</text>
</comment>
<accession>A0ABP7T3V1</accession>
<sequence length="382" mass="40854">MSLRLSSRPPLRLQSLLFALLATGHAHAMQTDIGSTLPDLPQPHRASDVTRFKADPGGFTLGYDAPDQGWGAIASRPTGTETALQLTYGSILAESLAAGIHLAIQPRQSEVVLNGVYDPVNDLRLHMAVGQLRTSTTYQFVFGEYASNVAQNSYLLDVRKYWQPGSLLRDFGASVFQAGAREHGAEQALLADRRTERLATGKQQGYMLNLSLAPSDYSTLELGQGVDRAEYGMADGAESTSGTAVRQASFTQYLDNCTRVRGGVRSSASTDEVQLDLHRGSWQVGLSRHTNRDGGESATAVTMGYTIALGETRRSAQKCRSKPRNVASFSPIFKAATARPATLPSGSLVQVDTTVPAATETNPLADAEVTDAAVNSAIPVKP</sequence>
<feature type="signal peptide" evidence="1">
    <location>
        <begin position="1"/>
        <end position="28"/>
    </location>
</feature>
<evidence type="ECO:0008006" key="4">
    <source>
        <dbReference type="Google" id="ProtNLM"/>
    </source>
</evidence>
<name>A0ABP7T3V1_9BURK</name>
<feature type="chain" id="PRO_5045275163" description="Inverse autotransporter beta-domain domain-containing protein" evidence="1">
    <location>
        <begin position="29"/>
        <end position="382"/>
    </location>
</feature>
<evidence type="ECO:0000313" key="2">
    <source>
        <dbReference type="EMBL" id="GAA4020591.1"/>
    </source>
</evidence>
<dbReference type="Proteomes" id="UP001501353">
    <property type="component" value="Unassembled WGS sequence"/>
</dbReference>
<gene>
    <name evidence="2" type="ORF">GCM10022212_16470</name>
</gene>
<evidence type="ECO:0000256" key="1">
    <source>
        <dbReference type="SAM" id="SignalP"/>
    </source>
</evidence>
<evidence type="ECO:0000313" key="3">
    <source>
        <dbReference type="Proteomes" id="UP001501353"/>
    </source>
</evidence>
<protein>
    <recommendedName>
        <fullName evidence="4">Inverse autotransporter beta-domain domain-containing protein</fullName>
    </recommendedName>
</protein>
<organism evidence="2 3">
    <name type="scientific">Actimicrobium antarcticum</name>
    <dbReference type="NCBI Taxonomy" id="1051899"/>
    <lineage>
        <taxon>Bacteria</taxon>
        <taxon>Pseudomonadati</taxon>
        <taxon>Pseudomonadota</taxon>
        <taxon>Betaproteobacteria</taxon>
        <taxon>Burkholderiales</taxon>
        <taxon>Oxalobacteraceae</taxon>
        <taxon>Actimicrobium</taxon>
    </lineage>
</organism>
<dbReference type="EMBL" id="BAAAZE010000008">
    <property type="protein sequence ID" value="GAA4020591.1"/>
    <property type="molecule type" value="Genomic_DNA"/>
</dbReference>
<proteinExistence type="predicted"/>
<dbReference type="RefSeq" id="WP_344762807.1">
    <property type="nucleotide sequence ID" value="NZ_BAAAZE010000008.1"/>
</dbReference>
<reference evidence="3" key="1">
    <citation type="journal article" date="2019" name="Int. J. Syst. Evol. Microbiol.">
        <title>The Global Catalogue of Microorganisms (GCM) 10K type strain sequencing project: providing services to taxonomists for standard genome sequencing and annotation.</title>
        <authorList>
            <consortium name="The Broad Institute Genomics Platform"/>
            <consortium name="The Broad Institute Genome Sequencing Center for Infectious Disease"/>
            <person name="Wu L."/>
            <person name="Ma J."/>
        </authorList>
    </citation>
    <scope>NUCLEOTIDE SEQUENCE [LARGE SCALE GENOMIC DNA]</scope>
    <source>
        <strain evidence="3">JCM 16673</strain>
    </source>
</reference>
<keyword evidence="1" id="KW-0732">Signal</keyword>
<keyword evidence="3" id="KW-1185">Reference proteome</keyword>